<accession>A0A067JQA3</accession>
<dbReference type="STRING" id="180498.A0A067JQA3"/>
<gene>
    <name evidence="2" type="ORF">JCGZ_22237</name>
</gene>
<evidence type="ECO:0000313" key="2">
    <source>
        <dbReference type="EMBL" id="KDP26136.1"/>
    </source>
</evidence>
<name>A0A067JQA3_JATCU</name>
<dbReference type="AlphaFoldDB" id="A0A067JQA3"/>
<dbReference type="OrthoDB" id="1518325at2759"/>
<dbReference type="EMBL" id="KK914929">
    <property type="protein sequence ID" value="KDP26136.1"/>
    <property type="molecule type" value="Genomic_DNA"/>
</dbReference>
<dbReference type="KEGG" id="jcu:105645163"/>
<evidence type="ECO:0000256" key="1">
    <source>
        <dbReference type="SAM" id="MobiDB-lite"/>
    </source>
</evidence>
<feature type="region of interest" description="Disordered" evidence="1">
    <location>
        <begin position="29"/>
        <end position="48"/>
    </location>
</feature>
<sequence>MAVVQRLTGLSSGDFSGDGEISPAARLAVTEKASPRERNSNTNCDEGNNDLMDMIGEVEISQFPGILSPAPETLSPVSSGFFSPVIDPNFFNDVMSSPFGNSSFVVSPSGLLPTSSLVSPLPSPDIFNLLMDF</sequence>
<organism evidence="2 3">
    <name type="scientific">Jatropha curcas</name>
    <name type="common">Barbados nut</name>
    <dbReference type="NCBI Taxonomy" id="180498"/>
    <lineage>
        <taxon>Eukaryota</taxon>
        <taxon>Viridiplantae</taxon>
        <taxon>Streptophyta</taxon>
        <taxon>Embryophyta</taxon>
        <taxon>Tracheophyta</taxon>
        <taxon>Spermatophyta</taxon>
        <taxon>Magnoliopsida</taxon>
        <taxon>eudicotyledons</taxon>
        <taxon>Gunneridae</taxon>
        <taxon>Pentapetalae</taxon>
        <taxon>rosids</taxon>
        <taxon>fabids</taxon>
        <taxon>Malpighiales</taxon>
        <taxon>Euphorbiaceae</taxon>
        <taxon>Crotonoideae</taxon>
        <taxon>Jatropheae</taxon>
        <taxon>Jatropha</taxon>
    </lineage>
</organism>
<keyword evidence="3" id="KW-1185">Reference proteome</keyword>
<dbReference type="Proteomes" id="UP000027138">
    <property type="component" value="Unassembled WGS sequence"/>
</dbReference>
<proteinExistence type="predicted"/>
<protein>
    <submittedName>
        <fullName evidence="2">Uncharacterized protein</fullName>
    </submittedName>
</protein>
<reference evidence="2 3" key="1">
    <citation type="journal article" date="2014" name="PLoS ONE">
        <title>Global Analysis of Gene Expression Profiles in Physic Nut (Jatropha curcas L.) Seedlings Exposed to Salt Stress.</title>
        <authorList>
            <person name="Zhang L."/>
            <person name="Zhang C."/>
            <person name="Wu P."/>
            <person name="Chen Y."/>
            <person name="Li M."/>
            <person name="Jiang H."/>
            <person name="Wu G."/>
        </authorList>
    </citation>
    <scope>NUCLEOTIDE SEQUENCE [LARGE SCALE GENOMIC DNA]</scope>
    <source>
        <strain evidence="3">cv. GZQX0401</strain>
        <tissue evidence="2">Young leaves</tissue>
    </source>
</reference>
<evidence type="ECO:0000313" key="3">
    <source>
        <dbReference type="Proteomes" id="UP000027138"/>
    </source>
</evidence>